<evidence type="ECO:0000313" key="2">
    <source>
        <dbReference type="Proteomes" id="UP000092993"/>
    </source>
</evidence>
<gene>
    <name evidence="1" type="ORF">A0H81_05873</name>
</gene>
<protein>
    <submittedName>
        <fullName evidence="1">Uncharacterized protein</fullName>
    </submittedName>
</protein>
<dbReference type="AlphaFoldDB" id="A0A1C7MCD1"/>
<dbReference type="Proteomes" id="UP000092993">
    <property type="component" value="Unassembled WGS sequence"/>
</dbReference>
<organism evidence="1 2">
    <name type="scientific">Grifola frondosa</name>
    <name type="common">Maitake</name>
    <name type="synonym">Polyporus frondosus</name>
    <dbReference type="NCBI Taxonomy" id="5627"/>
    <lineage>
        <taxon>Eukaryota</taxon>
        <taxon>Fungi</taxon>
        <taxon>Dikarya</taxon>
        <taxon>Basidiomycota</taxon>
        <taxon>Agaricomycotina</taxon>
        <taxon>Agaricomycetes</taxon>
        <taxon>Polyporales</taxon>
        <taxon>Grifolaceae</taxon>
        <taxon>Grifola</taxon>
    </lineage>
</organism>
<proteinExistence type="predicted"/>
<sequence>MRRSEIPGTSANKTDQRVSYLNYLASCTLHANQKIRRGIPEPVPQSSRFRTDECDRTAHSCAPRDASYTIRMQLE</sequence>
<name>A0A1C7MCD1_GRIFR</name>
<comment type="caution">
    <text evidence="1">The sequence shown here is derived from an EMBL/GenBank/DDBJ whole genome shotgun (WGS) entry which is preliminary data.</text>
</comment>
<evidence type="ECO:0000313" key="1">
    <source>
        <dbReference type="EMBL" id="OBZ74049.1"/>
    </source>
</evidence>
<keyword evidence="2" id="KW-1185">Reference proteome</keyword>
<dbReference type="EMBL" id="LUGG01000006">
    <property type="protein sequence ID" value="OBZ74049.1"/>
    <property type="molecule type" value="Genomic_DNA"/>
</dbReference>
<accession>A0A1C7MCD1</accession>
<reference evidence="1 2" key="1">
    <citation type="submission" date="2016-03" db="EMBL/GenBank/DDBJ databases">
        <title>Whole genome sequencing of Grifola frondosa 9006-11.</title>
        <authorList>
            <person name="Min B."/>
            <person name="Park H."/>
            <person name="Kim J.-G."/>
            <person name="Cho H."/>
            <person name="Oh Y.-L."/>
            <person name="Kong W.-S."/>
            <person name="Choi I.-G."/>
        </authorList>
    </citation>
    <scope>NUCLEOTIDE SEQUENCE [LARGE SCALE GENOMIC DNA]</scope>
    <source>
        <strain evidence="1 2">9006-11</strain>
    </source>
</reference>